<dbReference type="Proteomes" id="UP000245959">
    <property type="component" value="Unassembled WGS sequence"/>
</dbReference>
<dbReference type="Gene3D" id="3.10.129.10">
    <property type="entry name" value="Hotdog Thioesterase"/>
    <property type="match status" value="1"/>
</dbReference>
<evidence type="ECO:0000256" key="3">
    <source>
        <dbReference type="ARBA" id="ARBA00022801"/>
    </source>
</evidence>
<reference evidence="10 11" key="1">
    <citation type="submission" date="2018-04" db="EMBL/GenBank/DDBJ databases">
        <title>Genomic Encyclopedia of Type Strains, Phase IV (KMG-IV): sequencing the most valuable type-strain genomes for metagenomic binning, comparative biology and taxonomic classification.</title>
        <authorList>
            <person name="Goeker M."/>
        </authorList>
    </citation>
    <scope>NUCLEOTIDE SEQUENCE [LARGE SCALE GENOMIC DNA]</scope>
    <source>
        <strain evidence="10 11">DSM 14823</strain>
    </source>
</reference>
<accession>A0A2U1AI83</accession>
<dbReference type="CDD" id="cd00586">
    <property type="entry name" value="4HBT"/>
    <property type="match status" value="1"/>
</dbReference>
<dbReference type="PANTHER" id="PTHR31727:SF6">
    <property type="entry name" value="OLEOYL-ACYL CARRIER PROTEIN THIOESTERASE 1, CHLOROPLASTIC"/>
    <property type="match status" value="1"/>
</dbReference>
<evidence type="ECO:0000256" key="6">
    <source>
        <dbReference type="ARBA" id="ARBA00023098"/>
    </source>
</evidence>
<feature type="domain" description="Acyl-ACP thioesterase-like C-terminal" evidence="9">
    <location>
        <begin position="158"/>
        <end position="214"/>
    </location>
</feature>
<dbReference type="PANTHER" id="PTHR31727">
    <property type="entry name" value="OLEOYL-ACYL CARRIER PROTEIN THIOESTERASE 1, CHLOROPLASTIC"/>
    <property type="match status" value="1"/>
</dbReference>
<evidence type="ECO:0000256" key="7">
    <source>
        <dbReference type="ARBA" id="ARBA00023160"/>
    </source>
</evidence>
<evidence type="ECO:0000313" key="11">
    <source>
        <dbReference type="Proteomes" id="UP000245959"/>
    </source>
</evidence>
<dbReference type="GO" id="GO:0000036">
    <property type="term" value="F:acyl carrier activity"/>
    <property type="evidence" value="ECO:0007669"/>
    <property type="project" value="TreeGrafter"/>
</dbReference>
<name>A0A2U1AI83_9BACT</name>
<keyword evidence="11" id="KW-1185">Reference proteome</keyword>
<dbReference type="SUPFAM" id="SSF54637">
    <property type="entry name" value="Thioesterase/thiol ester dehydrase-isomerase"/>
    <property type="match status" value="2"/>
</dbReference>
<keyword evidence="7" id="KW-0275">Fatty acid biosynthesis</keyword>
<dbReference type="InterPro" id="IPR049427">
    <property type="entry name" value="Acyl-ACP_TE_C"/>
</dbReference>
<keyword evidence="6" id="KW-0443">Lipid metabolism</keyword>
<evidence type="ECO:0000256" key="5">
    <source>
        <dbReference type="ARBA" id="ARBA00022946"/>
    </source>
</evidence>
<dbReference type="GO" id="GO:0016297">
    <property type="term" value="F:fatty acyl-[ACP] hydrolase activity"/>
    <property type="evidence" value="ECO:0007669"/>
    <property type="project" value="InterPro"/>
</dbReference>
<dbReference type="InterPro" id="IPR029069">
    <property type="entry name" value="HotDog_dom_sf"/>
</dbReference>
<dbReference type="AlphaFoldDB" id="A0A2U1AI83"/>
<dbReference type="InterPro" id="IPR002864">
    <property type="entry name" value="Acyl-ACP_thioesterase_NHD"/>
</dbReference>
<evidence type="ECO:0000259" key="8">
    <source>
        <dbReference type="Pfam" id="PF01643"/>
    </source>
</evidence>
<protein>
    <submittedName>
        <fullName evidence="10">Acyl-ACP thioesterase</fullName>
    </submittedName>
</protein>
<dbReference type="RefSeq" id="WP_116885559.1">
    <property type="nucleotide sequence ID" value="NZ_QEKH01000036.1"/>
</dbReference>
<keyword evidence="5" id="KW-0809">Transit peptide</keyword>
<comment type="caution">
    <text evidence="10">The sequence shown here is derived from an EMBL/GenBank/DDBJ whole genome shotgun (WGS) entry which is preliminary data.</text>
</comment>
<keyword evidence="3" id="KW-0378">Hydrolase</keyword>
<comment type="similarity">
    <text evidence="1">Belongs to the acyl-ACP thioesterase family.</text>
</comment>
<evidence type="ECO:0000256" key="4">
    <source>
        <dbReference type="ARBA" id="ARBA00022832"/>
    </source>
</evidence>
<evidence type="ECO:0000259" key="9">
    <source>
        <dbReference type="Pfam" id="PF20791"/>
    </source>
</evidence>
<keyword evidence="4" id="KW-0276">Fatty acid metabolism</keyword>
<evidence type="ECO:0000256" key="2">
    <source>
        <dbReference type="ARBA" id="ARBA00022516"/>
    </source>
</evidence>
<gene>
    <name evidence="10" type="ORF">C8D82_13631</name>
</gene>
<dbReference type="InterPro" id="IPR045023">
    <property type="entry name" value="FATA/B"/>
</dbReference>
<feature type="domain" description="Acyl-ACP thioesterase N-terminal hotdog" evidence="8">
    <location>
        <begin position="5"/>
        <end position="121"/>
    </location>
</feature>
<evidence type="ECO:0000256" key="1">
    <source>
        <dbReference type="ARBA" id="ARBA00006500"/>
    </source>
</evidence>
<dbReference type="EMBL" id="QEKH01000036">
    <property type="protein sequence ID" value="PVY36116.1"/>
    <property type="molecule type" value="Genomic_DNA"/>
</dbReference>
<sequence>MEYRIYRENIRVRHREADRNGRLKLLSWFDFLQEAAANHAARLGVGLNALTERGQLWVLSRLKLEIRRSPQIGEELTVETYPSGVNRLFFTREFQVFDKSGEVIARASSAWLLLSAAKLRPLRPDQLPCPLPDNSDLPVHFRLDEKLPGDDALAEEFAVPVRFSMEDVNGHLNNAEYAGLVQDYVMWKTGEEPHFQIVELAFLSAVRAPASLHIAGAVDGNRLFVQGRNDEGALSFTARALFQS</sequence>
<evidence type="ECO:0000313" key="10">
    <source>
        <dbReference type="EMBL" id="PVY36116.1"/>
    </source>
</evidence>
<dbReference type="Pfam" id="PF20791">
    <property type="entry name" value="Acyl-ACP_TE_C"/>
    <property type="match status" value="1"/>
</dbReference>
<keyword evidence="2" id="KW-0444">Lipid biosynthesis</keyword>
<dbReference type="GeneID" id="78296829"/>
<organism evidence="10 11">
    <name type="scientific">Victivallis vadensis</name>
    <dbReference type="NCBI Taxonomy" id="172901"/>
    <lineage>
        <taxon>Bacteria</taxon>
        <taxon>Pseudomonadati</taxon>
        <taxon>Lentisphaerota</taxon>
        <taxon>Lentisphaeria</taxon>
        <taxon>Victivallales</taxon>
        <taxon>Victivallaceae</taxon>
        <taxon>Victivallis</taxon>
    </lineage>
</organism>
<proteinExistence type="inferred from homology"/>
<dbReference type="Pfam" id="PF01643">
    <property type="entry name" value="Acyl-ACP_TE"/>
    <property type="match status" value="1"/>
</dbReference>